<protein>
    <submittedName>
        <fullName evidence="2">Uncharacterized protein</fullName>
    </submittedName>
</protein>
<keyword evidence="3" id="KW-1185">Reference proteome</keyword>
<evidence type="ECO:0000313" key="2">
    <source>
        <dbReference type="EMBL" id="MCD7470357.1"/>
    </source>
</evidence>
<dbReference type="Proteomes" id="UP000823775">
    <property type="component" value="Unassembled WGS sequence"/>
</dbReference>
<dbReference type="EMBL" id="JACEIK010001553">
    <property type="protein sequence ID" value="MCD7470357.1"/>
    <property type="molecule type" value="Genomic_DNA"/>
</dbReference>
<organism evidence="2 3">
    <name type="scientific">Datura stramonium</name>
    <name type="common">Jimsonweed</name>
    <name type="synonym">Common thornapple</name>
    <dbReference type="NCBI Taxonomy" id="4076"/>
    <lineage>
        <taxon>Eukaryota</taxon>
        <taxon>Viridiplantae</taxon>
        <taxon>Streptophyta</taxon>
        <taxon>Embryophyta</taxon>
        <taxon>Tracheophyta</taxon>
        <taxon>Spermatophyta</taxon>
        <taxon>Magnoliopsida</taxon>
        <taxon>eudicotyledons</taxon>
        <taxon>Gunneridae</taxon>
        <taxon>Pentapetalae</taxon>
        <taxon>asterids</taxon>
        <taxon>lamiids</taxon>
        <taxon>Solanales</taxon>
        <taxon>Solanaceae</taxon>
        <taxon>Solanoideae</taxon>
        <taxon>Datureae</taxon>
        <taxon>Datura</taxon>
    </lineage>
</organism>
<evidence type="ECO:0000313" key="3">
    <source>
        <dbReference type="Proteomes" id="UP000823775"/>
    </source>
</evidence>
<gene>
    <name evidence="2" type="ORF">HAX54_010143</name>
</gene>
<evidence type="ECO:0000256" key="1">
    <source>
        <dbReference type="SAM" id="MobiDB-lite"/>
    </source>
</evidence>
<proteinExistence type="predicted"/>
<comment type="caution">
    <text evidence="2">The sequence shown here is derived from an EMBL/GenBank/DDBJ whole genome shotgun (WGS) entry which is preliminary data.</text>
</comment>
<reference evidence="2 3" key="1">
    <citation type="journal article" date="2021" name="BMC Genomics">
        <title>Datura genome reveals duplications of psychoactive alkaloid biosynthetic genes and high mutation rate following tissue culture.</title>
        <authorList>
            <person name="Rajewski A."/>
            <person name="Carter-House D."/>
            <person name="Stajich J."/>
            <person name="Litt A."/>
        </authorList>
    </citation>
    <scope>NUCLEOTIDE SEQUENCE [LARGE SCALE GENOMIC DNA]</scope>
    <source>
        <strain evidence="2">AR-01</strain>
    </source>
</reference>
<accession>A0ABS8TIL8</accession>
<name>A0ABS8TIL8_DATST</name>
<feature type="region of interest" description="Disordered" evidence="1">
    <location>
        <begin position="120"/>
        <end position="142"/>
    </location>
</feature>
<sequence>MNIMSCSVIKPVVADPSSRFPSSHNHGWRRRIKGPMENVVRNHHRVRPQRPRSCRNKVQVYRSIRMLICIHHFACLTPLVMINDSILEPSLEFSKTLSLPSRRAKAIAVLKCATGSSEVEIGSESSWGPTTPGGEEPTSVPNLPVDVKLLGKINLLIPRSEHSTDGLAQEGGLLRLPPKH</sequence>